<keyword evidence="2" id="KW-1185">Reference proteome</keyword>
<organism evidence="1 2">
    <name type="scientific">Octopus vulgaris</name>
    <name type="common">Common octopus</name>
    <dbReference type="NCBI Taxonomy" id="6645"/>
    <lineage>
        <taxon>Eukaryota</taxon>
        <taxon>Metazoa</taxon>
        <taxon>Spiralia</taxon>
        <taxon>Lophotrochozoa</taxon>
        <taxon>Mollusca</taxon>
        <taxon>Cephalopoda</taxon>
        <taxon>Coleoidea</taxon>
        <taxon>Octopodiformes</taxon>
        <taxon>Octopoda</taxon>
        <taxon>Incirrata</taxon>
        <taxon>Octopodidae</taxon>
        <taxon>Octopus</taxon>
    </lineage>
</organism>
<dbReference type="Proteomes" id="UP001162480">
    <property type="component" value="Chromosome 7"/>
</dbReference>
<reference evidence="1" key="1">
    <citation type="submission" date="2023-08" db="EMBL/GenBank/DDBJ databases">
        <authorList>
            <person name="Alioto T."/>
            <person name="Alioto T."/>
            <person name="Gomez Garrido J."/>
        </authorList>
    </citation>
    <scope>NUCLEOTIDE SEQUENCE</scope>
</reference>
<name>A0AA36B3Q3_OCTVU</name>
<dbReference type="AlphaFoldDB" id="A0AA36B3Q3"/>
<evidence type="ECO:0000313" key="1">
    <source>
        <dbReference type="EMBL" id="CAI9726372.1"/>
    </source>
</evidence>
<protein>
    <submittedName>
        <fullName evidence="1">Uncharacterized protein</fullName>
    </submittedName>
</protein>
<gene>
    <name evidence="1" type="ORF">OCTVUL_1B002026</name>
</gene>
<accession>A0AA36B3Q3</accession>
<proteinExistence type="predicted"/>
<dbReference type="EMBL" id="OX597820">
    <property type="protein sequence ID" value="CAI9726372.1"/>
    <property type="molecule type" value="Genomic_DNA"/>
</dbReference>
<evidence type="ECO:0000313" key="2">
    <source>
        <dbReference type="Proteomes" id="UP001162480"/>
    </source>
</evidence>
<sequence length="204" mass="23846">MRGEFYRKWETERTIVAGFNKKNSDRIIYTNIPSAIRPVSHSDNIPIFLPPETWKIPSWSDTSVTNAIEVDYEPPTNDDRKLFNEVELNYSVRDFHFPRESAQLLDSRLKEHRLLASGTLPCYRHREEEFTQVFEKQDSLVSSSKLSDLIEHMEMSYKTVNGSLKIKSILATDGTASQRLIILLKSRKYLGYHQVLTFYNIHFI</sequence>